<dbReference type="Pfam" id="PF01098">
    <property type="entry name" value="FTSW_RODA_SPOVE"/>
    <property type="match status" value="1"/>
</dbReference>
<evidence type="ECO:0000256" key="6">
    <source>
        <dbReference type="ARBA" id="ARBA00023136"/>
    </source>
</evidence>
<dbReference type="AlphaFoldDB" id="A0A1F4TMF9"/>
<evidence type="ECO:0000256" key="5">
    <source>
        <dbReference type="ARBA" id="ARBA00022989"/>
    </source>
</evidence>
<evidence type="ECO:0000256" key="4">
    <source>
        <dbReference type="ARBA" id="ARBA00022960"/>
    </source>
</evidence>
<dbReference type="InterPro" id="IPR001182">
    <property type="entry name" value="FtsW/RodA"/>
</dbReference>
<dbReference type="NCBIfam" id="TIGR02614">
    <property type="entry name" value="ftsW"/>
    <property type="match status" value="1"/>
</dbReference>
<reference evidence="8 9" key="1">
    <citation type="journal article" date="2016" name="Nat. Commun.">
        <title>Thousands of microbial genomes shed light on interconnected biogeochemical processes in an aquifer system.</title>
        <authorList>
            <person name="Anantharaman K."/>
            <person name="Brown C.T."/>
            <person name="Hug L.A."/>
            <person name="Sharon I."/>
            <person name="Castelle C.J."/>
            <person name="Probst A.J."/>
            <person name="Thomas B.C."/>
            <person name="Singh A."/>
            <person name="Wilkins M.J."/>
            <person name="Karaoz U."/>
            <person name="Brodie E.L."/>
            <person name="Williams K.H."/>
            <person name="Hubbard S.S."/>
            <person name="Banfield J.F."/>
        </authorList>
    </citation>
    <scope>NUCLEOTIDE SEQUENCE [LARGE SCALE GENOMIC DNA]</scope>
</reference>
<evidence type="ECO:0000256" key="7">
    <source>
        <dbReference type="SAM" id="Phobius"/>
    </source>
</evidence>
<keyword evidence="5 7" id="KW-1133">Transmembrane helix</keyword>
<keyword evidence="8" id="KW-0131">Cell cycle</keyword>
<sequence length="363" mass="39390">MSKIKNKIDYLFLFAVLSLLAIGGLMIFSASPVMGMKYGDSFYFIKRHLFYLLLGLAAFYYGFKIDLETVKRHAQTIFIIAVGSLALVFIPGVGRSVLGASRWIELGFISFQPSEFIKLATVIFLAKWLTDKQIVIRDFFRGLLPPLMFFGVIGLLIIKQPDLGTALTIGATVFLMLFVAGAQIKQLAGLCLAGIIGVLGLSVTSPYRLRRLVAYLDPWKDPQGAGFQIIQSLLAVGSGGVFGLGLGASKQKFYYLPQQFTDFIFAILCEELGLIGGAAVVVLFITFAGRGFKIALSSNDQFKVLLASGIVAWITIQAMINIMVVVGIVPTTGIPLPFISYGGTATIINLFAVGMVLNVSRKP</sequence>
<feature type="transmembrane region" description="Helical" evidence="7">
    <location>
        <begin position="163"/>
        <end position="180"/>
    </location>
</feature>
<keyword evidence="6 7" id="KW-0472">Membrane</keyword>
<dbReference type="InterPro" id="IPR018365">
    <property type="entry name" value="Cell_cycle_FtsW-rel_CS"/>
</dbReference>
<dbReference type="PANTHER" id="PTHR30474">
    <property type="entry name" value="CELL CYCLE PROTEIN"/>
    <property type="match status" value="1"/>
</dbReference>
<evidence type="ECO:0000313" key="9">
    <source>
        <dbReference type="Proteomes" id="UP000178951"/>
    </source>
</evidence>
<keyword evidence="8" id="KW-0132">Cell division</keyword>
<keyword evidence="4" id="KW-0133">Cell shape</keyword>
<accession>A0A1F4TMF9</accession>
<gene>
    <name evidence="8" type="ORF">A2311_01980</name>
</gene>
<keyword evidence="3 7" id="KW-0812">Transmembrane</keyword>
<proteinExistence type="predicted"/>
<dbReference type="GO" id="GO:0015648">
    <property type="term" value="F:lipid-linked peptidoglycan transporter activity"/>
    <property type="evidence" value="ECO:0007669"/>
    <property type="project" value="TreeGrafter"/>
</dbReference>
<keyword evidence="2" id="KW-1003">Cell membrane</keyword>
<feature type="transmembrane region" description="Helical" evidence="7">
    <location>
        <begin position="187"/>
        <end position="209"/>
    </location>
</feature>
<feature type="transmembrane region" description="Helical" evidence="7">
    <location>
        <begin position="106"/>
        <end position="126"/>
    </location>
</feature>
<evidence type="ECO:0000256" key="3">
    <source>
        <dbReference type="ARBA" id="ARBA00022692"/>
    </source>
</evidence>
<feature type="transmembrane region" description="Helical" evidence="7">
    <location>
        <begin position="75"/>
        <end position="94"/>
    </location>
</feature>
<evidence type="ECO:0000256" key="2">
    <source>
        <dbReference type="ARBA" id="ARBA00022475"/>
    </source>
</evidence>
<feature type="transmembrane region" description="Helical" evidence="7">
    <location>
        <begin position="229"/>
        <end position="248"/>
    </location>
</feature>
<dbReference type="STRING" id="1802583.A2311_01980"/>
<dbReference type="GO" id="GO:0008360">
    <property type="term" value="P:regulation of cell shape"/>
    <property type="evidence" value="ECO:0007669"/>
    <property type="project" value="UniProtKB-KW"/>
</dbReference>
<feature type="transmembrane region" description="Helical" evidence="7">
    <location>
        <begin position="260"/>
        <end position="285"/>
    </location>
</feature>
<feature type="transmembrane region" description="Helical" evidence="7">
    <location>
        <begin position="43"/>
        <end position="63"/>
    </location>
</feature>
<feature type="transmembrane region" description="Helical" evidence="7">
    <location>
        <begin position="138"/>
        <end position="157"/>
    </location>
</feature>
<feature type="transmembrane region" description="Helical" evidence="7">
    <location>
        <begin position="12"/>
        <end position="31"/>
    </location>
</feature>
<dbReference type="PANTHER" id="PTHR30474:SF13">
    <property type="entry name" value="STAGE V SPORULATION PROTEIN E"/>
    <property type="match status" value="1"/>
</dbReference>
<dbReference type="EMBL" id="MEUF01000054">
    <property type="protein sequence ID" value="OGC33787.1"/>
    <property type="molecule type" value="Genomic_DNA"/>
</dbReference>
<name>A0A1F4TMF9_UNCSA</name>
<organism evidence="8 9">
    <name type="scientific">candidate division WOR-1 bacterium RIFOXYB2_FULL_48_7</name>
    <dbReference type="NCBI Taxonomy" id="1802583"/>
    <lineage>
        <taxon>Bacteria</taxon>
        <taxon>Bacillati</taxon>
        <taxon>Saganbacteria</taxon>
    </lineage>
</organism>
<dbReference type="PROSITE" id="PS00428">
    <property type="entry name" value="FTSW_RODA_SPOVE"/>
    <property type="match status" value="1"/>
</dbReference>
<feature type="transmembrane region" description="Helical" evidence="7">
    <location>
        <begin position="338"/>
        <end position="357"/>
    </location>
</feature>
<dbReference type="GO" id="GO:0005886">
    <property type="term" value="C:plasma membrane"/>
    <property type="evidence" value="ECO:0007669"/>
    <property type="project" value="UniProtKB-SubCell"/>
</dbReference>
<dbReference type="GO" id="GO:0009252">
    <property type="term" value="P:peptidoglycan biosynthetic process"/>
    <property type="evidence" value="ECO:0007669"/>
    <property type="project" value="InterPro"/>
</dbReference>
<dbReference type="GO" id="GO:0032153">
    <property type="term" value="C:cell division site"/>
    <property type="evidence" value="ECO:0007669"/>
    <property type="project" value="TreeGrafter"/>
</dbReference>
<dbReference type="GO" id="GO:0051301">
    <property type="term" value="P:cell division"/>
    <property type="evidence" value="ECO:0007669"/>
    <property type="project" value="UniProtKB-KW"/>
</dbReference>
<dbReference type="InterPro" id="IPR013437">
    <property type="entry name" value="FtsW"/>
</dbReference>
<evidence type="ECO:0000313" key="8">
    <source>
        <dbReference type="EMBL" id="OGC33787.1"/>
    </source>
</evidence>
<feature type="transmembrane region" description="Helical" evidence="7">
    <location>
        <begin position="305"/>
        <end position="326"/>
    </location>
</feature>
<dbReference type="Proteomes" id="UP000178951">
    <property type="component" value="Unassembled WGS sequence"/>
</dbReference>
<comment type="subcellular location">
    <subcellularLocation>
        <location evidence="1">Cell membrane</location>
        <topology evidence="1">Multi-pass membrane protein</topology>
    </subcellularLocation>
</comment>
<protein>
    <submittedName>
        <fullName evidence="8">Cell division protein FtsW</fullName>
    </submittedName>
</protein>
<evidence type="ECO:0000256" key="1">
    <source>
        <dbReference type="ARBA" id="ARBA00004651"/>
    </source>
</evidence>
<comment type="caution">
    <text evidence="8">The sequence shown here is derived from an EMBL/GenBank/DDBJ whole genome shotgun (WGS) entry which is preliminary data.</text>
</comment>